<comment type="caution">
    <text evidence="1">The sequence shown here is derived from an EMBL/GenBank/DDBJ whole genome shotgun (WGS) entry which is preliminary data.</text>
</comment>
<evidence type="ECO:0008006" key="3">
    <source>
        <dbReference type="Google" id="ProtNLM"/>
    </source>
</evidence>
<dbReference type="EMBL" id="JACIIU010000013">
    <property type="protein sequence ID" value="MBB6261871.1"/>
    <property type="molecule type" value="Genomic_DNA"/>
</dbReference>
<name>A0A841M6I2_9HYPH</name>
<dbReference type="SUPFAM" id="SSF51182">
    <property type="entry name" value="RmlC-like cupins"/>
    <property type="match status" value="1"/>
</dbReference>
<dbReference type="AlphaFoldDB" id="A0A841M6I2"/>
<dbReference type="Pfam" id="PF05962">
    <property type="entry name" value="HutD"/>
    <property type="match status" value="1"/>
</dbReference>
<dbReference type="Gene3D" id="2.60.120.10">
    <property type="entry name" value="Jelly Rolls"/>
    <property type="match status" value="1"/>
</dbReference>
<evidence type="ECO:0000313" key="1">
    <source>
        <dbReference type="EMBL" id="MBB6261871.1"/>
    </source>
</evidence>
<dbReference type="Proteomes" id="UP000555393">
    <property type="component" value="Unassembled WGS sequence"/>
</dbReference>
<protein>
    <recommendedName>
        <fullName evidence="3">HutD family protein</fullName>
    </recommendedName>
</protein>
<accession>A0A841M6I2</accession>
<keyword evidence="2" id="KW-1185">Reference proteome</keyword>
<dbReference type="PANTHER" id="PTHR37943">
    <property type="entry name" value="PROTEIN VES"/>
    <property type="match status" value="1"/>
</dbReference>
<dbReference type="PANTHER" id="PTHR37943:SF1">
    <property type="entry name" value="PROTEIN VES"/>
    <property type="match status" value="1"/>
</dbReference>
<dbReference type="CDD" id="cd20293">
    <property type="entry name" value="cupin_HutD_N"/>
    <property type="match status" value="1"/>
</dbReference>
<evidence type="ECO:0000313" key="2">
    <source>
        <dbReference type="Proteomes" id="UP000555393"/>
    </source>
</evidence>
<reference evidence="1 2" key="1">
    <citation type="submission" date="2020-08" db="EMBL/GenBank/DDBJ databases">
        <title>Genomic Encyclopedia of Type Strains, Phase IV (KMG-IV): sequencing the most valuable type-strain genomes for metagenomic binning, comparative biology and taxonomic classification.</title>
        <authorList>
            <person name="Goeker M."/>
        </authorList>
    </citation>
    <scope>NUCLEOTIDE SEQUENCE [LARGE SCALE GENOMIC DNA]</scope>
    <source>
        <strain evidence="1 2">DSM 22336</strain>
    </source>
</reference>
<sequence>MKILRVSDHKQMPWKNGGGVTIEIAIHPADATVDNFDWRISTATVAQDGAFSVFPDIDRTLAVLEGNGIILSVDGVETTLSQVSEPYSFAADAHTSARLNDGTITDLNIMTRRCAYTHEVKRIVLDNQTARLHFEEPVFLFVASGTIIIQHLEGEEILFAKDCASFSAAQKGSIAISGQAVAYLINFKRN</sequence>
<dbReference type="RefSeq" id="WP_184223639.1">
    <property type="nucleotide sequence ID" value="NZ_JACIIU010000013.1"/>
</dbReference>
<proteinExistence type="predicted"/>
<dbReference type="InterPro" id="IPR014710">
    <property type="entry name" value="RmlC-like_jellyroll"/>
</dbReference>
<dbReference type="InterPro" id="IPR011051">
    <property type="entry name" value="RmlC_Cupin_sf"/>
</dbReference>
<dbReference type="InterPro" id="IPR010282">
    <property type="entry name" value="Uncharacterised_HutD/Ves"/>
</dbReference>
<gene>
    <name evidence="1" type="ORF">FHS77_002438</name>
</gene>
<organism evidence="1 2">
    <name type="scientific">Paenochrobactrum gallinarii</name>
    <dbReference type="NCBI Taxonomy" id="643673"/>
    <lineage>
        <taxon>Bacteria</taxon>
        <taxon>Pseudomonadati</taxon>
        <taxon>Pseudomonadota</taxon>
        <taxon>Alphaproteobacteria</taxon>
        <taxon>Hyphomicrobiales</taxon>
        <taxon>Brucellaceae</taxon>
        <taxon>Paenochrobactrum</taxon>
    </lineage>
</organism>